<protein>
    <submittedName>
        <fullName evidence="3">Cys-tRNA(Pro)/Cys-tRNA(Cys) deacylase YbaK</fullName>
    </submittedName>
</protein>
<dbReference type="EMBL" id="LN483071">
    <property type="protein sequence ID" value="CEA08904.1"/>
    <property type="molecule type" value="Genomic_DNA"/>
</dbReference>
<dbReference type="Pfam" id="PF04073">
    <property type="entry name" value="tRNA_edit"/>
    <property type="match status" value="1"/>
</dbReference>
<dbReference type="GO" id="GO:0002161">
    <property type="term" value="F:aminoacyl-tRNA deacylase activity"/>
    <property type="evidence" value="ECO:0007669"/>
    <property type="project" value="InterPro"/>
</dbReference>
<organism evidence="3">
    <name type="scientific">Arthrobacter saudimassiliensis</name>
    <dbReference type="NCBI Taxonomy" id="1461584"/>
    <lineage>
        <taxon>Bacteria</taxon>
        <taxon>Bacillati</taxon>
        <taxon>Actinomycetota</taxon>
        <taxon>Actinomycetes</taxon>
        <taxon>Micrococcales</taxon>
        <taxon>Micrococcaceae</taxon>
        <taxon>Arthrobacter</taxon>
    </lineage>
</organism>
<gene>
    <name evidence="3" type="primary">ybaK_2</name>
    <name evidence="3" type="ORF">BN1051_02262</name>
</gene>
<name>A0A078MRJ5_9MICC</name>
<accession>A0A078MRJ5</accession>
<dbReference type="InterPro" id="IPR036754">
    <property type="entry name" value="YbaK/aa-tRNA-synt-asso_dom_sf"/>
</dbReference>
<dbReference type="CDD" id="cd04332">
    <property type="entry name" value="YbaK_like"/>
    <property type="match status" value="1"/>
</dbReference>
<dbReference type="PANTHER" id="PTHR30411:SF1">
    <property type="entry name" value="CYTOPLASMIC PROTEIN"/>
    <property type="match status" value="1"/>
</dbReference>
<dbReference type="InterPro" id="IPR007214">
    <property type="entry name" value="YbaK/aa-tRNA-synth-assoc-dom"/>
</dbReference>
<feature type="region of interest" description="Disordered" evidence="1">
    <location>
        <begin position="1"/>
        <end position="40"/>
    </location>
</feature>
<dbReference type="SUPFAM" id="SSF55826">
    <property type="entry name" value="YbaK/ProRS associated domain"/>
    <property type="match status" value="1"/>
</dbReference>
<dbReference type="Gene3D" id="3.90.960.10">
    <property type="entry name" value="YbaK/aminoacyl-tRNA synthetase-associated domain"/>
    <property type="match status" value="1"/>
</dbReference>
<dbReference type="AlphaFoldDB" id="A0A078MRJ5"/>
<dbReference type="PATRIC" id="fig|1461584.3.peg.2239"/>
<sequence>MSTTPDGRPGGTKASPSGTPMDGAAAQRPDVRPGTPAANPRVVRAVRDAGLDVEFTVRPPAANLPEAAALLGITAADVVKSLVVRRSGGEYLFALVPGDRQISWPKLRAAVGVNKLSMPSPAVALEATGYERGTITPLGSSSAWPVYADERIRGRRVSMGAGAHGVNLFVSADDLLQALAAVVTDITDPNPA</sequence>
<evidence type="ECO:0000259" key="2">
    <source>
        <dbReference type="Pfam" id="PF04073"/>
    </source>
</evidence>
<feature type="domain" description="YbaK/aminoacyl-tRNA synthetase-associated" evidence="2">
    <location>
        <begin position="59"/>
        <end position="177"/>
    </location>
</feature>
<evidence type="ECO:0000256" key="1">
    <source>
        <dbReference type="SAM" id="MobiDB-lite"/>
    </source>
</evidence>
<evidence type="ECO:0000313" key="3">
    <source>
        <dbReference type="EMBL" id="CEA08904.1"/>
    </source>
</evidence>
<dbReference type="PANTHER" id="PTHR30411">
    <property type="entry name" value="CYTOPLASMIC PROTEIN"/>
    <property type="match status" value="1"/>
</dbReference>
<reference evidence="3" key="1">
    <citation type="submission" date="2014-07" db="EMBL/GenBank/DDBJ databases">
        <authorList>
            <person name="Urmite Genomes Urmite Genomes"/>
        </authorList>
    </citation>
    <scope>NUCLEOTIDE SEQUENCE</scope>
    <source>
        <strain evidence="3">11W110_air</strain>
    </source>
</reference>
<proteinExistence type="predicted"/>